<feature type="transmembrane region" description="Helical" evidence="1">
    <location>
        <begin position="123"/>
        <end position="141"/>
    </location>
</feature>
<proteinExistence type="predicted"/>
<name>A0A0F4LML1_9LACO</name>
<feature type="transmembrane region" description="Helical" evidence="1">
    <location>
        <begin position="282"/>
        <end position="307"/>
    </location>
</feature>
<dbReference type="AlphaFoldDB" id="A0A0F4LML1"/>
<comment type="caution">
    <text evidence="2">The sequence shown here is derived from an EMBL/GenBank/DDBJ whole genome shotgun (WGS) entry which is preliminary data.</text>
</comment>
<evidence type="ECO:0000313" key="2">
    <source>
        <dbReference type="EMBL" id="KJY59504.1"/>
    </source>
</evidence>
<organism evidence="2 3">
    <name type="scientific">Bombilactobacillus mellifer</name>
    <dbReference type="NCBI Taxonomy" id="1218492"/>
    <lineage>
        <taxon>Bacteria</taxon>
        <taxon>Bacillati</taxon>
        <taxon>Bacillota</taxon>
        <taxon>Bacilli</taxon>
        <taxon>Lactobacillales</taxon>
        <taxon>Lactobacillaceae</taxon>
        <taxon>Bombilactobacillus</taxon>
    </lineage>
</organism>
<accession>A0A0F4LML1</accession>
<evidence type="ECO:0000313" key="3">
    <source>
        <dbReference type="Proteomes" id="UP000033558"/>
    </source>
</evidence>
<keyword evidence="1" id="KW-0472">Membrane</keyword>
<protein>
    <recommendedName>
        <fullName evidence="4">Type II secretion system protein GspF domain-containing protein</fullName>
    </recommendedName>
</protein>
<keyword evidence="1" id="KW-0812">Transmembrane</keyword>
<keyword evidence="1" id="KW-1133">Transmembrane helix</keyword>
<dbReference type="HOGENOM" id="CLU_887928_0_0_9"/>
<dbReference type="PATRIC" id="fig|1218492.5.peg.73"/>
<geneLocation type="plasmid" evidence="2">
    <name>pBin4p1</name>
</geneLocation>
<dbReference type="Proteomes" id="UP000033558">
    <property type="component" value="Unassembled WGS sequence"/>
</dbReference>
<keyword evidence="3" id="KW-1185">Reference proteome</keyword>
<gene>
    <name evidence="2" type="ORF">JG30_12770</name>
</gene>
<evidence type="ECO:0000256" key="1">
    <source>
        <dbReference type="SAM" id="Phobius"/>
    </source>
</evidence>
<dbReference type="EMBL" id="JXJQ01000022">
    <property type="protein sequence ID" value="KJY59504.1"/>
    <property type="molecule type" value="Genomic_DNA"/>
</dbReference>
<dbReference type="OrthoDB" id="2809983at2"/>
<keyword evidence="2" id="KW-0614">Plasmid</keyword>
<sequence length="313" mass="35633">MFRNKRFKTTANKIPTLNHIKNLKAETTTGSNSNPDAQQLFTVGNTKIVSKTKAPTEVFREQLRFPGNLVSDTELNEFYTMGKSPNEVRQHMIKRILSVFLTFVILMVVFITSNGKKFDSQSLLFELFISLGSGALVWYLFHRSINDYYQNFLFQRQLHFAKFSQILLPFLSEVKNGASLSAIFRKVIPRLDSENDKKLLRNLTIDMNNHPGESKYFVKFADDFSGTDRANSFMLQVFDIENGANDDRGVTKLGEQAQKDLMSQIDVIINKKIARFISPERTVTVAIIIPIFGVLLGFIISLLTQIMGTFPHA</sequence>
<feature type="transmembrane region" description="Helical" evidence="1">
    <location>
        <begin position="92"/>
        <end position="111"/>
    </location>
</feature>
<dbReference type="RefSeq" id="WP_046318109.1">
    <property type="nucleotide sequence ID" value="NZ_JBHSZT010000002.1"/>
</dbReference>
<reference evidence="2 3" key="1">
    <citation type="submission" date="2015-01" db="EMBL/GenBank/DDBJ databases">
        <title>Comparative genomics of the lactic acid bacteria isolated from the honey bee gut.</title>
        <authorList>
            <person name="Ellegaard K.M."/>
            <person name="Tamarit D."/>
            <person name="Javelind E."/>
            <person name="Olofsson T."/>
            <person name="Andersson S.G."/>
            <person name="Vasquez A."/>
        </authorList>
    </citation>
    <scope>NUCLEOTIDE SEQUENCE [LARGE SCALE GENOMIC DNA]</scope>
    <source>
        <strain evidence="2 3">Bin4</strain>
        <plasmid evidence="2">pBin4p1</plasmid>
    </source>
</reference>
<evidence type="ECO:0008006" key="4">
    <source>
        <dbReference type="Google" id="ProtNLM"/>
    </source>
</evidence>